<dbReference type="AlphaFoldDB" id="A0A9J7IYP4"/>
<feature type="transmembrane region" description="Helical" evidence="2">
    <location>
        <begin position="133"/>
        <end position="153"/>
    </location>
</feature>
<accession>A0A9J7IYP4</accession>
<reference evidence="4" key="1">
    <citation type="submission" date="2025-08" db="UniProtKB">
        <authorList>
            <consortium name="RefSeq"/>
        </authorList>
    </citation>
    <scope>IDENTIFICATION</scope>
    <source>
        <strain evidence="4">Ishihara</strain>
        <tissue evidence="4">Whole body</tissue>
    </source>
</reference>
<evidence type="ECO:0000256" key="2">
    <source>
        <dbReference type="SAM" id="Phobius"/>
    </source>
</evidence>
<keyword evidence="2" id="KW-0812">Transmembrane</keyword>
<dbReference type="Proteomes" id="UP000301870">
    <property type="component" value="Chromosome 28"/>
</dbReference>
<keyword evidence="2" id="KW-0472">Membrane</keyword>
<evidence type="ECO:0000256" key="1">
    <source>
        <dbReference type="SAM" id="MobiDB-lite"/>
    </source>
</evidence>
<feature type="compositionally biased region" description="Low complexity" evidence="1">
    <location>
        <begin position="87"/>
        <end position="96"/>
    </location>
</feature>
<feature type="compositionally biased region" description="Basic residues" evidence="1">
    <location>
        <begin position="97"/>
        <end position="109"/>
    </location>
</feature>
<feature type="compositionally biased region" description="Pro residues" evidence="1">
    <location>
        <begin position="189"/>
        <end position="199"/>
    </location>
</feature>
<dbReference type="GeneID" id="111359172"/>
<feature type="compositionally biased region" description="Low complexity" evidence="1">
    <location>
        <begin position="172"/>
        <end position="188"/>
    </location>
</feature>
<dbReference type="KEGG" id="sliu:111359172"/>
<organism evidence="3 4">
    <name type="scientific">Spodoptera litura</name>
    <name type="common">Asian cotton leafworm</name>
    <dbReference type="NCBI Taxonomy" id="69820"/>
    <lineage>
        <taxon>Eukaryota</taxon>
        <taxon>Metazoa</taxon>
        <taxon>Ecdysozoa</taxon>
        <taxon>Arthropoda</taxon>
        <taxon>Hexapoda</taxon>
        <taxon>Insecta</taxon>
        <taxon>Pterygota</taxon>
        <taxon>Neoptera</taxon>
        <taxon>Endopterygota</taxon>
        <taxon>Lepidoptera</taxon>
        <taxon>Glossata</taxon>
        <taxon>Ditrysia</taxon>
        <taxon>Noctuoidea</taxon>
        <taxon>Noctuidae</taxon>
        <taxon>Amphipyrinae</taxon>
        <taxon>Spodoptera</taxon>
    </lineage>
</organism>
<proteinExistence type="predicted"/>
<protein>
    <submittedName>
        <fullName evidence="4">Uncharacterized protein LOC111359172</fullName>
    </submittedName>
</protein>
<feature type="region of interest" description="Disordered" evidence="1">
    <location>
        <begin position="75"/>
        <end position="109"/>
    </location>
</feature>
<feature type="transmembrane region" description="Helical" evidence="2">
    <location>
        <begin position="204"/>
        <end position="225"/>
    </location>
</feature>
<keyword evidence="3" id="KW-1185">Reference proteome</keyword>
<evidence type="ECO:0000313" key="3">
    <source>
        <dbReference type="Proteomes" id="UP000301870"/>
    </source>
</evidence>
<sequence>MKLVSEIVREPTLSVEGVKEVIEVHRWRRCRWPRRGTYRITARPQFRVKLAACGGRAAAAARSVAPEIVFGRGRTLSGTAPQSPCGRARAPASPRQPSRRRTNTRVRERARRCTSQRCAYFGRERAPGRVGRAARALAAVLWWWCVALLRLVALCAPPPGPSPPPSARAAEDAPSAAACASAPSNTTEPSPPPEPPDPPAHTEWWWAGACVGAAVLVCAAAGALARPHLRRRHAAAAAAAANPVSRCITILCKYTCRHNIFTCFTDR</sequence>
<dbReference type="RefSeq" id="XP_022830399.1">
    <property type="nucleotide sequence ID" value="XM_022974631.1"/>
</dbReference>
<keyword evidence="2" id="KW-1133">Transmembrane helix</keyword>
<feature type="region of interest" description="Disordered" evidence="1">
    <location>
        <begin position="160"/>
        <end position="199"/>
    </location>
</feature>
<name>A0A9J7IYP4_SPOLT</name>
<gene>
    <name evidence="4" type="primary">LOC111359172</name>
</gene>
<evidence type="ECO:0000313" key="4">
    <source>
        <dbReference type="RefSeq" id="XP_022830399.1"/>
    </source>
</evidence>